<feature type="transmembrane region" description="Helical" evidence="5">
    <location>
        <begin position="12"/>
        <end position="33"/>
    </location>
</feature>
<dbReference type="Pfam" id="PF00361">
    <property type="entry name" value="Proton_antipo_M"/>
    <property type="match status" value="1"/>
</dbReference>
<evidence type="ECO:0000256" key="2">
    <source>
        <dbReference type="ARBA" id="ARBA00022692"/>
    </source>
</evidence>
<dbReference type="PANTHER" id="PTHR22773">
    <property type="entry name" value="NADH DEHYDROGENASE"/>
    <property type="match status" value="1"/>
</dbReference>
<dbReference type="InterPro" id="IPR010096">
    <property type="entry name" value="NADH-Q_OxRdtase_suN/2"/>
</dbReference>
<feature type="transmembrane region" description="Helical" evidence="5">
    <location>
        <begin position="247"/>
        <end position="269"/>
    </location>
</feature>
<keyword evidence="3 5" id="KW-1133">Transmembrane helix</keyword>
<dbReference type="GO" id="GO:0008137">
    <property type="term" value="F:NADH dehydrogenase (ubiquinone) activity"/>
    <property type="evidence" value="ECO:0007669"/>
    <property type="project" value="InterPro"/>
</dbReference>
<feature type="transmembrane region" description="Helical" evidence="5">
    <location>
        <begin position="318"/>
        <end position="338"/>
    </location>
</feature>
<dbReference type="HAMAP" id="MF_00445">
    <property type="entry name" value="NDH1_NuoN_1"/>
    <property type="match status" value="1"/>
</dbReference>
<dbReference type="GO" id="GO:0048038">
    <property type="term" value="F:quinone binding"/>
    <property type="evidence" value="ECO:0007669"/>
    <property type="project" value="UniProtKB-KW"/>
</dbReference>
<feature type="transmembrane region" description="Helical" evidence="5">
    <location>
        <begin position="133"/>
        <end position="153"/>
    </location>
</feature>
<name>A0A370GCR2_9BACI</name>
<dbReference type="Proteomes" id="UP000255326">
    <property type="component" value="Unassembled WGS sequence"/>
</dbReference>
<sequence length="497" mass="53901">MNESIMDEKWYLMTPEFIVLLAAVIISLLDLFLPKKVNRLVLGWLSVLAVLAGGIVLLLFSGVDSASILYGTFQLDAFAKAFKLILMIGVLLILLMSMHKGEENGSENVRGEYFYLLLTALLGAMMLSSSGDLITLFVGLELLAVSSYILAGIKKDDIRSNEAALKYVVNGGISTAITLFGMSYLYGVTGTTNLAKMGEALSGVYDSGLQLLLGISFLLILVGLAFKTATVPFHMWVADVYEGAPAAVTAFLSAVSKTAGFILLLRLLAGIFAAAPSKGLTSVSMLTDMRMYIAALAAAAMIIGTLGALRQRNIKRMLAYSSIVHGGYLLGAVASLSIFMMDTIWFYLLTYTLMTIGTFVIIQWVIMQTKSNDISGFAGLYQRSPWTAGTLGILLLSLAGIPGTAGFIAKLKIIMSLLVQDNSLWWLAIIMIVATVVSYVYYFGIFIQVFFRKEEQILKDRLSFGGKLALCIAVAATVLFGILPNIPLDYFQHYFGS</sequence>
<feature type="transmembrane region" description="Helical" evidence="5">
    <location>
        <begin position="289"/>
        <end position="309"/>
    </location>
</feature>
<organism evidence="8 9">
    <name type="scientific">Falsibacillus pallidus</name>
    <dbReference type="NCBI Taxonomy" id="493781"/>
    <lineage>
        <taxon>Bacteria</taxon>
        <taxon>Bacillati</taxon>
        <taxon>Bacillota</taxon>
        <taxon>Bacilli</taxon>
        <taxon>Bacillales</taxon>
        <taxon>Bacillaceae</taxon>
        <taxon>Falsibacillus</taxon>
    </lineage>
</organism>
<proteinExistence type="inferred from homology"/>
<evidence type="ECO:0000259" key="7">
    <source>
        <dbReference type="Pfam" id="PF00361"/>
    </source>
</evidence>
<keyword evidence="5" id="KW-1003">Cell membrane</keyword>
<dbReference type="GO" id="GO:0042773">
    <property type="term" value="P:ATP synthesis coupled electron transport"/>
    <property type="evidence" value="ECO:0007669"/>
    <property type="project" value="InterPro"/>
</dbReference>
<reference evidence="8 9" key="1">
    <citation type="submission" date="2018-07" db="EMBL/GenBank/DDBJ databases">
        <title>Genomic Encyclopedia of Type Strains, Phase IV (KMG-IV): sequencing the most valuable type-strain genomes for metagenomic binning, comparative biology and taxonomic classification.</title>
        <authorList>
            <person name="Goeker M."/>
        </authorList>
    </citation>
    <scope>NUCLEOTIDE SEQUENCE [LARGE SCALE GENOMIC DNA]</scope>
    <source>
        <strain evidence="8 9">DSM 25281</strain>
    </source>
</reference>
<protein>
    <recommendedName>
        <fullName evidence="5">NADH-quinone oxidoreductase subunit N</fullName>
        <ecNumber evidence="5">7.1.1.-</ecNumber>
    </recommendedName>
    <alternativeName>
        <fullName evidence="5">NADH dehydrogenase I subunit N</fullName>
    </alternativeName>
    <alternativeName>
        <fullName evidence="5">NDH-1 subunit N</fullName>
    </alternativeName>
</protein>
<keyword evidence="5" id="KW-1278">Translocase</keyword>
<feature type="transmembrane region" description="Helical" evidence="5">
    <location>
        <begin position="40"/>
        <end position="61"/>
    </location>
</feature>
<evidence type="ECO:0000256" key="4">
    <source>
        <dbReference type="ARBA" id="ARBA00023136"/>
    </source>
</evidence>
<feature type="transmembrane region" description="Helical" evidence="5">
    <location>
        <begin position="344"/>
        <end position="366"/>
    </location>
</feature>
<dbReference type="GO" id="GO:0005886">
    <property type="term" value="C:plasma membrane"/>
    <property type="evidence" value="ECO:0007669"/>
    <property type="project" value="UniProtKB-SubCell"/>
</dbReference>
<evidence type="ECO:0000313" key="9">
    <source>
        <dbReference type="Proteomes" id="UP000255326"/>
    </source>
</evidence>
<feature type="domain" description="NADH:quinone oxidoreductase/Mrp antiporter transmembrane" evidence="7">
    <location>
        <begin position="130"/>
        <end position="437"/>
    </location>
</feature>
<evidence type="ECO:0000256" key="5">
    <source>
        <dbReference type="HAMAP-Rule" id="MF_00445"/>
    </source>
</evidence>
<evidence type="ECO:0000256" key="6">
    <source>
        <dbReference type="RuleBase" id="RU000320"/>
    </source>
</evidence>
<keyword evidence="5" id="KW-0874">Quinone</keyword>
<feature type="transmembrane region" description="Helical" evidence="5">
    <location>
        <begin position="424"/>
        <end position="447"/>
    </location>
</feature>
<feature type="transmembrane region" description="Helical" evidence="5">
    <location>
        <begin position="468"/>
        <end position="488"/>
    </location>
</feature>
<dbReference type="OrthoDB" id="9811718at2"/>
<evidence type="ECO:0000256" key="1">
    <source>
        <dbReference type="ARBA" id="ARBA00004651"/>
    </source>
</evidence>
<dbReference type="RefSeq" id="WP_114745942.1">
    <property type="nucleotide sequence ID" value="NZ_QQAY01000007.1"/>
</dbReference>
<dbReference type="AlphaFoldDB" id="A0A370GCR2"/>
<evidence type="ECO:0000313" key="8">
    <source>
        <dbReference type="EMBL" id="RDI41605.1"/>
    </source>
</evidence>
<evidence type="ECO:0000256" key="3">
    <source>
        <dbReference type="ARBA" id="ARBA00022989"/>
    </source>
</evidence>
<keyword evidence="9" id="KW-1185">Reference proteome</keyword>
<dbReference type="NCBIfam" id="TIGR01770">
    <property type="entry name" value="NDH_I_N"/>
    <property type="match status" value="1"/>
</dbReference>
<dbReference type="EC" id="7.1.1.-" evidence="5"/>
<keyword evidence="2 5" id="KW-0812">Transmembrane</keyword>
<keyword evidence="5" id="KW-0520">NAD</keyword>
<comment type="function">
    <text evidence="5">NDH-1 shuttles electrons from NADH, via FMN and iron-sulfur (Fe-S) centers, to quinones in the respiratory chain. The immediate electron acceptor for the enzyme in this species is believed to be a menaquinone. Couples the redox reaction to proton translocation (for every two electrons transferred, four hydrogen ions are translocated across the cytoplasmic membrane), and thus conserves the redox energy in a proton gradient.</text>
</comment>
<feature type="transmembrane region" description="Helical" evidence="5">
    <location>
        <begin position="111"/>
        <end position="127"/>
    </location>
</feature>
<accession>A0A370GCR2</accession>
<feature type="transmembrane region" description="Helical" evidence="5">
    <location>
        <begin position="165"/>
        <end position="187"/>
    </location>
</feature>
<feature type="transmembrane region" description="Helical" evidence="5">
    <location>
        <begin position="386"/>
        <end position="409"/>
    </location>
</feature>
<dbReference type="NCBIfam" id="NF004446">
    <property type="entry name" value="PRK05777.2-4"/>
    <property type="match status" value="1"/>
</dbReference>
<comment type="catalytic activity">
    <reaction evidence="5">
        <text>a quinone + NADH + 5 H(+)(in) = a quinol + NAD(+) + 4 H(+)(out)</text>
        <dbReference type="Rhea" id="RHEA:57888"/>
        <dbReference type="ChEBI" id="CHEBI:15378"/>
        <dbReference type="ChEBI" id="CHEBI:24646"/>
        <dbReference type="ChEBI" id="CHEBI:57540"/>
        <dbReference type="ChEBI" id="CHEBI:57945"/>
        <dbReference type="ChEBI" id="CHEBI:132124"/>
    </reaction>
</comment>
<comment type="subcellular location">
    <subcellularLocation>
        <location evidence="1 5">Cell membrane</location>
        <topology evidence="1 5">Multi-pass membrane protein</topology>
    </subcellularLocation>
    <subcellularLocation>
        <location evidence="6">Membrane</location>
        <topology evidence="6">Multi-pass membrane protein</topology>
    </subcellularLocation>
</comment>
<dbReference type="GO" id="GO:0050136">
    <property type="term" value="F:NADH dehydrogenase (quinone) (non-electrogenic) activity"/>
    <property type="evidence" value="ECO:0007669"/>
    <property type="project" value="UniProtKB-UniRule"/>
</dbReference>
<dbReference type="EMBL" id="QQAY01000007">
    <property type="protein sequence ID" value="RDI41605.1"/>
    <property type="molecule type" value="Genomic_DNA"/>
</dbReference>
<keyword evidence="5" id="KW-0813">Transport</keyword>
<comment type="subunit">
    <text evidence="5">NDH-1 is composed of 14 different subunits. Subunits NuoA, H, J, K, L, M, N constitute the membrane sector of the complex.</text>
</comment>
<gene>
    <name evidence="5" type="primary">nuoN</name>
    <name evidence="8" type="ORF">DFR59_10758</name>
</gene>
<dbReference type="InterPro" id="IPR001750">
    <property type="entry name" value="ND/Mrp_TM"/>
</dbReference>
<feature type="transmembrane region" description="Helical" evidence="5">
    <location>
        <begin position="81"/>
        <end position="99"/>
    </location>
</feature>
<keyword evidence="4 5" id="KW-0472">Membrane</keyword>
<feature type="transmembrane region" description="Helical" evidence="5">
    <location>
        <begin position="207"/>
        <end position="226"/>
    </location>
</feature>
<comment type="caution">
    <text evidence="8">The sequence shown here is derived from an EMBL/GenBank/DDBJ whole genome shotgun (WGS) entry which is preliminary data.</text>
</comment>
<comment type="similarity">
    <text evidence="5">Belongs to the complex I subunit 2 family.</text>
</comment>